<sequence length="294" mass="31965">MAAPSLSPSPSKDLARSDSTPKPSQTTSGESPTTLPRTRSTRNVQFSNPDTLTVMSRSVSPRTNFHHQQQAESSADEITPIVSKERGSAKNKNYDAMSTGQSGVGREAHTSRQSSISSARRRKAEPGSSRRDNHSGDDGKKGGGWGWSDLVEKYGSVELENKGSVARDHLALERTFLAWLRTSLAFASIGIAITQLFRLNTTISERKGLTPANPDGTYRLRQVGKPLGATFLGIAIVVLLVGGRRYFESQYWIIRGKFPASRGSVFLITFLTLALIVTSLIVVVVVSPSVFEKK</sequence>
<proteinExistence type="predicted"/>
<feature type="compositionally biased region" description="Polar residues" evidence="6">
    <location>
        <begin position="43"/>
        <end position="73"/>
    </location>
</feature>
<evidence type="ECO:0000313" key="9">
    <source>
        <dbReference type="EMBL" id="KAL2051365.1"/>
    </source>
</evidence>
<feature type="transmembrane region" description="Helical" evidence="7">
    <location>
        <begin position="267"/>
        <end position="291"/>
    </location>
</feature>
<accession>A0ABR4B0D9</accession>
<evidence type="ECO:0000259" key="8">
    <source>
        <dbReference type="Pfam" id="PF02656"/>
    </source>
</evidence>
<comment type="subcellular location">
    <subcellularLocation>
        <location evidence="1">Cell membrane</location>
        <topology evidence="1">Multi-pass membrane protein</topology>
    </subcellularLocation>
</comment>
<evidence type="ECO:0000256" key="5">
    <source>
        <dbReference type="ARBA" id="ARBA00023136"/>
    </source>
</evidence>
<evidence type="ECO:0000256" key="6">
    <source>
        <dbReference type="SAM" id="MobiDB-lite"/>
    </source>
</evidence>
<evidence type="ECO:0000256" key="3">
    <source>
        <dbReference type="ARBA" id="ARBA00022692"/>
    </source>
</evidence>
<feature type="domain" description="DUF202" evidence="8">
    <location>
        <begin position="167"/>
        <end position="250"/>
    </location>
</feature>
<comment type="caution">
    <text evidence="9">The sequence shown here is derived from an EMBL/GenBank/DDBJ whole genome shotgun (WGS) entry which is preliminary data.</text>
</comment>
<dbReference type="InterPro" id="IPR052053">
    <property type="entry name" value="IM_YidH-like"/>
</dbReference>
<evidence type="ECO:0000313" key="10">
    <source>
        <dbReference type="Proteomes" id="UP001590951"/>
    </source>
</evidence>
<reference evidence="9 10" key="1">
    <citation type="submission" date="2024-09" db="EMBL/GenBank/DDBJ databases">
        <title>Rethinking Asexuality: The Enigmatic Case of Functional Sexual Genes in Lepraria (Stereocaulaceae).</title>
        <authorList>
            <person name="Doellman M."/>
            <person name="Sun Y."/>
            <person name="Barcenas-Pena A."/>
            <person name="Lumbsch H.T."/>
            <person name="Grewe F."/>
        </authorList>
    </citation>
    <scope>NUCLEOTIDE SEQUENCE [LARGE SCALE GENOMIC DNA]</scope>
    <source>
        <strain evidence="9 10">Grewe 0041</strain>
    </source>
</reference>
<dbReference type="EMBL" id="JBHFEH010000036">
    <property type="protein sequence ID" value="KAL2051365.1"/>
    <property type="molecule type" value="Genomic_DNA"/>
</dbReference>
<feature type="compositionally biased region" description="Basic and acidic residues" evidence="6">
    <location>
        <begin position="124"/>
        <end position="141"/>
    </location>
</feature>
<feature type="compositionally biased region" description="Polar residues" evidence="6">
    <location>
        <begin position="1"/>
        <end position="10"/>
    </location>
</feature>
<feature type="compositionally biased region" description="Low complexity" evidence="6">
    <location>
        <begin position="31"/>
        <end position="42"/>
    </location>
</feature>
<keyword evidence="2" id="KW-1003">Cell membrane</keyword>
<evidence type="ECO:0000256" key="7">
    <source>
        <dbReference type="SAM" id="Phobius"/>
    </source>
</evidence>
<keyword evidence="3 7" id="KW-0812">Transmembrane</keyword>
<dbReference type="InterPro" id="IPR003807">
    <property type="entry name" value="DUF202"/>
</dbReference>
<evidence type="ECO:0000256" key="2">
    <source>
        <dbReference type="ARBA" id="ARBA00022475"/>
    </source>
</evidence>
<protein>
    <recommendedName>
        <fullName evidence="8">DUF202 domain-containing protein</fullName>
    </recommendedName>
</protein>
<organism evidence="9 10">
    <name type="scientific">Lepraria finkii</name>
    <dbReference type="NCBI Taxonomy" id="1340010"/>
    <lineage>
        <taxon>Eukaryota</taxon>
        <taxon>Fungi</taxon>
        <taxon>Dikarya</taxon>
        <taxon>Ascomycota</taxon>
        <taxon>Pezizomycotina</taxon>
        <taxon>Lecanoromycetes</taxon>
        <taxon>OSLEUM clade</taxon>
        <taxon>Lecanoromycetidae</taxon>
        <taxon>Lecanorales</taxon>
        <taxon>Lecanorineae</taxon>
        <taxon>Stereocaulaceae</taxon>
        <taxon>Lepraria</taxon>
    </lineage>
</organism>
<gene>
    <name evidence="9" type="ORF">ABVK25_008417</name>
</gene>
<keyword evidence="5 7" id="KW-0472">Membrane</keyword>
<evidence type="ECO:0000256" key="4">
    <source>
        <dbReference type="ARBA" id="ARBA00022989"/>
    </source>
</evidence>
<dbReference type="PANTHER" id="PTHR34187">
    <property type="entry name" value="FGR18P"/>
    <property type="match status" value="1"/>
</dbReference>
<dbReference type="PANTHER" id="PTHR34187:SF2">
    <property type="entry name" value="DUF202 DOMAIN-CONTAINING PROTEIN"/>
    <property type="match status" value="1"/>
</dbReference>
<evidence type="ECO:0000256" key="1">
    <source>
        <dbReference type="ARBA" id="ARBA00004651"/>
    </source>
</evidence>
<feature type="transmembrane region" description="Helical" evidence="7">
    <location>
        <begin position="227"/>
        <end position="247"/>
    </location>
</feature>
<keyword evidence="4 7" id="KW-1133">Transmembrane helix</keyword>
<dbReference type="Pfam" id="PF02656">
    <property type="entry name" value="DUF202"/>
    <property type="match status" value="1"/>
</dbReference>
<dbReference type="Proteomes" id="UP001590951">
    <property type="component" value="Unassembled WGS sequence"/>
</dbReference>
<feature type="compositionally biased region" description="Polar residues" evidence="6">
    <location>
        <begin position="17"/>
        <end position="30"/>
    </location>
</feature>
<name>A0ABR4B0D9_9LECA</name>
<keyword evidence="10" id="KW-1185">Reference proteome</keyword>
<feature type="region of interest" description="Disordered" evidence="6">
    <location>
        <begin position="1"/>
        <end position="144"/>
    </location>
</feature>